<proteinExistence type="predicted"/>
<name>A0A0X1KWQ2_VIBCO</name>
<reference evidence="1" key="1">
    <citation type="submission" date="2005-09" db="EMBL/GenBank/DDBJ databases">
        <title>Annotation of Vibrio cholerae MO10.</title>
        <authorList>
            <person name="Colwell R."/>
            <person name="Grim C.J."/>
            <person name="Young S."/>
            <person name="Jaffe D."/>
            <person name="Gnerre S."/>
            <person name="Berlin A."/>
            <person name="Heiman D."/>
            <person name="Hepburn T."/>
            <person name="Shea T."/>
            <person name="Sykes S."/>
            <person name="Yandava C."/>
            <person name="Alvarado L."/>
            <person name="Kodira C."/>
            <person name="Borodovsky M."/>
            <person name="Heidelberg J."/>
            <person name="Lander E."/>
            <person name="Galagan J."/>
            <person name="Nusbaum C."/>
            <person name="Birren B."/>
        </authorList>
    </citation>
    <scope>NUCLEOTIDE SEQUENCE [LARGE SCALE GENOMIC DNA]</scope>
    <source>
        <strain evidence="1">MO10</strain>
    </source>
</reference>
<sequence>MLLPTALAETSFMAWQGEGCFFWRKSIDDHLTDWRDLAIKRTAENAWSVSDMQ</sequence>
<dbReference type="AlphaFoldDB" id="A0A0X1KWQ2"/>
<evidence type="ECO:0000313" key="1">
    <source>
        <dbReference type="EMBL" id="EET22702.1"/>
    </source>
</evidence>
<dbReference type="HOGENOM" id="CLU_3190402_0_0_6"/>
<dbReference type="Proteomes" id="UP000004687">
    <property type="component" value="Unassembled WGS sequence"/>
</dbReference>
<gene>
    <name evidence="1" type="ORF">VchoM_00729</name>
</gene>
<reference evidence="1" key="2">
    <citation type="submission" date="2008-07" db="EMBL/GenBank/DDBJ databases">
        <authorList>
            <consortium name="Broad Institute Genome Sequencing Platform"/>
            <person name="Colwell R."/>
            <person name="Grim C.J."/>
            <person name="Young S."/>
            <person name="Jaffe D."/>
            <person name="Gnerre S."/>
            <person name="Berlin A."/>
            <person name="Heiman D."/>
            <person name="Hepburn T."/>
            <person name="Shea T."/>
            <person name="Sykes S."/>
            <person name="Alvarado L."/>
            <person name="Kodira C."/>
            <person name="Heidelberg J."/>
            <person name="Lander E."/>
            <person name="Galagan J."/>
            <person name="Nusbaum C."/>
            <person name="Birren B."/>
        </authorList>
    </citation>
    <scope>NUCLEOTIDE SEQUENCE [LARGE SCALE GENOMIC DNA]</scope>
    <source>
        <strain evidence="1">MO10</strain>
    </source>
</reference>
<accession>A0A0X1KWQ2</accession>
<dbReference type="EMBL" id="DS990136">
    <property type="protein sequence ID" value="EET22702.1"/>
    <property type="molecule type" value="Genomic_DNA"/>
</dbReference>
<protein>
    <submittedName>
        <fullName evidence="1">Uncharacterized protein</fullName>
    </submittedName>
</protein>
<organism evidence="1">
    <name type="scientific">Vibrio cholerae (strain MO10)</name>
    <dbReference type="NCBI Taxonomy" id="345072"/>
    <lineage>
        <taxon>Bacteria</taxon>
        <taxon>Pseudomonadati</taxon>
        <taxon>Pseudomonadota</taxon>
        <taxon>Gammaproteobacteria</taxon>
        <taxon>Vibrionales</taxon>
        <taxon>Vibrionaceae</taxon>
        <taxon>Vibrio</taxon>
    </lineage>
</organism>